<proteinExistence type="predicted"/>
<dbReference type="InterPro" id="IPR000242">
    <property type="entry name" value="PTP_cat"/>
</dbReference>
<dbReference type="SUPFAM" id="SSF52799">
    <property type="entry name" value="(Phosphotyrosine protein) phosphatases II"/>
    <property type="match status" value="1"/>
</dbReference>
<dbReference type="PANTHER" id="PTHR19134:SF449">
    <property type="entry name" value="TYROSINE-PROTEIN PHOSPHATASE 1"/>
    <property type="match status" value="1"/>
</dbReference>
<evidence type="ECO:0000313" key="3">
    <source>
        <dbReference type="EMBL" id="PIK47353.1"/>
    </source>
</evidence>
<keyword evidence="4" id="KW-1185">Reference proteome</keyword>
<protein>
    <submittedName>
        <fullName evidence="3">Putative receptor tyrosine phosphatase type r2b</fullName>
    </submittedName>
</protein>
<dbReference type="InterPro" id="IPR029021">
    <property type="entry name" value="Prot-tyrosine_phosphatase-like"/>
</dbReference>
<dbReference type="GO" id="GO:0004725">
    <property type="term" value="F:protein tyrosine phosphatase activity"/>
    <property type="evidence" value="ECO:0007669"/>
    <property type="project" value="InterPro"/>
</dbReference>
<evidence type="ECO:0000259" key="2">
    <source>
        <dbReference type="PROSITE" id="PS50055"/>
    </source>
</evidence>
<reference evidence="3 4" key="1">
    <citation type="journal article" date="2017" name="PLoS Biol.">
        <title>The sea cucumber genome provides insights into morphological evolution and visceral regeneration.</title>
        <authorList>
            <person name="Zhang X."/>
            <person name="Sun L."/>
            <person name="Yuan J."/>
            <person name="Sun Y."/>
            <person name="Gao Y."/>
            <person name="Zhang L."/>
            <person name="Li S."/>
            <person name="Dai H."/>
            <person name="Hamel J.F."/>
            <person name="Liu C."/>
            <person name="Yu Y."/>
            <person name="Liu S."/>
            <person name="Lin W."/>
            <person name="Guo K."/>
            <person name="Jin S."/>
            <person name="Xu P."/>
            <person name="Storey K.B."/>
            <person name="Huan P."/>
            <person name="Zhang T."/>
            <person name="Zhou Y."/>
            <person name="Zhang J."/>
            <person name="Lin C."/>
            <person name="Li X."/>
            <person name="Xing L."/>
            <person name="Huo D."/>
            <person name="Sun M."/>
            <person name="Wang L."/>
            <person name="Mercier A."/>
            <person name="Li F."/>
            <person name="Yang H."/>
            <person name="Xiang J."/>
        </authorList>
    </citation>
    <scope>NUCLEOTIDE SEQUENCE [LARGE SCALE GENOMIC DNA]</scope>
    <source>
        <strain evidence="3">Shaxun</strain>
        <tissue evidence="3">Muscle</tissue>
    </source>
</reference>
<dbReference type="AlphaFoldDB" id="A0A2G8KH75"/>
<evidence type="ECO:0000256" key="1">
    <source>
        <dbReference type="SAM" id="MobiDB-lite"/>
    </source>
</evidence>
<dbReference type="STRING" id="307972.A0A2G8KH75"/>
<dbReference type="EMBL" id="MRZV01000585">
    <property type="protein sequence ID" value="PIK47353.1"/>
    <property type="molecule type" value="Genomic_DNA"/>
</dbReference>
<sequence length="246" mass="28179">MHLKLIPGVTDDPEDYIALEEQSRNTPAQNIKILLKKKLPHKYQGMREPSCETADAAPKAMPRQGIKRQTDYQYEDVNLGETDARKLPSVPQPDLQSEDDTEYEVPELFEEYTGVYIDTLGASKPMTPRPMKIVEYKTFMGRERSKALKTGQQHPWTAAIKLQNKPKNFFKALLPYDHSRVRLDTDGSDVRSDYINASYIKLMLLNSHMEETLPAALYPSCFRQFCRIAAIEMLTECLNSILYDAV</sequence>
<feature type="region of interest" description="Disordered" evidence="1">
    <location>
        <begin position="47"/>
        <end position="67"/>
    </location>
</feature>
<dbReference type="Proteomes" id="UP000230750">
    <property type="component" value="Unassembled WGS sequence"/>
</dbReference>
<dbReference type="PANTHER" id="PTHR19134">
    <property type="entry name" value="RECEPTOR-TYPE TYROSINE-PROTEIN PHOSPHATASE"/>
    <property type="match status" value="1"/>
</dbReference>
<name>A0A2G8KH75_STIJA</name>
<feature type="region of interest" description="Disordered" evidence="1">
    <location>
        <begin position="81"/>
        <end position="102"/>
    </location>
</feature>
<accession>A0A2G8KH75</accession>
<dbReference type="InterPro" id="IPR050348">
    <property type="entry name" value="Protein-Tyr_Phosphatase"/>
</dbReference>
<organism evidence="3 4">
    <name type="scientific">Stichopus japonicus</name>
    <name type="common">Sea cucumber</name>
    <dbReference type="NCBI Taxonomy" id="307972"/>
    <lineage>
        <taxon>Eukaryota</taxon>
        <taxon>Metazoa</taxon>
        <taxon>Echinodermata</taxon>
        <taxon>Eleutherozoa</taxon>
        <taxon>Echinozoa</taxon>
        <taxon>Holothuroidea</taxon>
        <taxon>Aspidochirotacea</taxon>
        <taxon>Aspidochirotida</taxon>
        <taxon>Stichopodidae</taxon>
        <taxon>Apostichopus</taxon>
    </lineage>
</organism>
<feature type="domain" description="Tyrosine-protein phosphatase" evidence="2">
    <location>
        <begin position="163"/>
        <end position="236"/>
    </location>
</feature>
<dbReference type="PROSITE" id="PS50055">
    <property type="entry name" value="TYR_PHOSPHATASE_PTP"/>
    <property type="match status" value="1"/>
</dbReference>
<dbReference type="Gene3D" id="3.90.190.10">
    <property type="entry name" value="Protein tyrosine phosphatase superfamily"/>
    <property type="match status" value="1"/>
</dbReference>
<comment type="caution">
    <text evidence="3">The sequence shown here is derived from an EMBL/GenBank/DDBJ whole genome shotgun (WGS) entry which is preliminary data.</text>
</comment>
<evidence type="ECO:0000313" key="4">
    <source>
        <dbReference type="Proteomes" id="UP000230750"/>
    </source>
</evidence>
<gene>
    <name evidence="3" type="ORF">BSL78_15769</name>
</gene>
<keyword evidence="3" id="KW-0675">Receptor</keyword>
<dbReference type="Pfam" id="PF00102">
    <property type="entry name" value="Y_phosphatase"/>
    <property type="match status" value="1"/>
</dbReference>